<protein>
    <recommendedName>
        <fullName evidence="3">Capsule assembly Wzi family protein</fullName>
    </recommendedName>
</protein>
<evidence type="ECO:0008006" key="3">
    <source>
        <dbReference type="Google" id="ProtNLM"/>
    </source>
</evidence>
<accession>A0ABS3YMF2</accession>
<keyword evidence="2" id="KW-1185">Reference proteome</keyword>
<gene>
    <name evidence="1" type="ORF">J7I42_01925</name>
</gene>
<dbReference type="InterPro" id="IPR038636">
    <property type="entry name" value="Wzi_sf"/>
</dbReference>
<dbReference type="Proteomes" id="UP000677244">
    <property type="component" value="Unassembled WGS sequence"/>
</dbReference>
<evidence type="ECO:0000313" key="1">
    <source>
        <dbReference type="EMBL" id="MBO9199003.1"/>
    </source>
</evidence>
<proteinExistence type="predicted"/>
<name>A0ABS3YMF2_9BACT</name>
<evidence type="ECO:0000313" key="2">
    <source>
        <dbReference type="Proteomes" id="UP000677244"/>
    </source>
</evidence>
<dbReference type="RefSeq" id="WP_209137083.1">
    <property type="nucleotide sequence ID" value="NZ_JAGHKO010000001.1"/>
</dbReference>
<dbReference type="Gene3D" id="2.40.160.130">
    <property type="entry name" value="Capsule assembly protein Wzi"/>
    <property type="match status" value="1"/>
</dbReference>
<organism evidence="1 2">
    <name type="scientific">Niastella soli</name>
    <dbReference type="NCBI Taxonomy" id="2821487"/>
    <lineage>
        <taxon>Bacteria</taxon>
        <taxon>Pseudomonadati</taxon>
        <taxon>Bacteroidota</taxon>
        <taxon>Chitinophagia</taxon>
        <taxon>Chitinophagales</taxon>
        <taxon>Chitinophagaceae</taxon>
        <taxon>Niastella</taxon>
    </lineage>
</organism>
<comment type="caution">
    <text evidence="1">The sequence shown here is derived from an EMBL/GenBank/DDBJ whole genome shotgun (WGS) entry which is preliminary data.</text>
</comment>
<dbReference type="EMBL" id="JAGHKO010000001">
    <property type="protein sequence ID" value="MBO9199003.1"/>
    <property type="molecule type" value="Genomic_DNA"/>
</dbReference>
<sequence length="568" mass="64985">MQYIVKTFVRLLFLLFPFGLFAQSTYLPQGSKHQLFLNRLEIMLQSNDDLNLSTLKPMSRKFAVRVAEYADSLRKAGALSLSKVDEYNLRSLLMNNSEWVTSTDTSDFYSKKSLWNVFYKTKANLLEINAKDFFFVVNPVFQQTFSVESGNDKSNDQLFLTSKGVSVRGMIAKRLGFSAYMTDNQERGPLFVQQRVQAFDAVPGNGFYKTYKKTGNDYLDARGSINFTAAKYLDFQFGYDKNFIGNGYRSLFLSDFSNSYLFLKINTRIWKFNYMNLFTELIPQTVNISAGDKLLDKKYAAMHHLSMDVTKWLNVGIFESVIFGRRNHFEFSYLNPVIFLRLAEQQNGSPDNAFVGIDLKANVAKRIQLYGQLLLDELVTKELRAGNGWWANKFGIQAGAKYINAFGLKNLDLQGEFNLTRPFTYSHFDSLANYTHYNQPLAHPLGANFVEAIGIIKYQPHPKWTTTARLIVWRQGMDSANSNVGTNIFIPNWYRPAGDYGYKLPNGPLATGVNAQVLASYEVKENLFLEGSALIRKYKPGIPELSNKNVAVFTAGVRWNMFRREYDY</sequence>
<reference evidence="1 2" key="1">
    <citation type="submission" date="2021-03" db="EMBL/GenBank/DDBJ databases">
        <title>Assistant Professor.</title>
        <authorList>
            <person name="Huq M.A."/>
        </authorList>
    </citation>
    <scope>NUCLEOTIDE SEQUENCE [LARGE SCALE GENOMIC DNA]</scope>
    <source>
        <strain evidence="1 2">MAH-29</strain>
    </source>
</reference>